<dbReference type="InterPro" id="IPR052104">
    <property type="entry name" value="Mito_Release_Factor_mL62"/>
</dbReference>
<dbReference type="PANTHER" id="PTHR11075">
    <property type="entry name" value="PEPTIDE CHAIN RELEASE FACTOR"/>
    <property type="match status" value="1"/>
</dbReference>
<evidence type="ECO:0000259" key="3">
    <source>
        <dbReference type="Pfam" id="PF00472"/>
    </source>
</evidence>
<dbReference type="GO" id="GO:0070126">
    <property type="term" value="P:mitochondrial translational termination"/>
    <property type="evidence" value="ECO:0007669"/>
    <property type="project" value="TreeGrafter"/>
</dbReference>
<evidence type="ECO:0000256" key="2">
    <source>
        <dbReference type="SAM" id="MobiDB-lite"/>
    </source>
</evidence>
<reference evidence="4 5" key="1">
    <citation type="submission" date="2016-04" db="EMBL/GenBank/DDBJ databases">
        <title>A degradative enzymes factory behind the ericoid mycorrhizal symbiosis.</title>
        <authorList>
            <consortium name="DOE Joint Genome Institute"/>
            <person name="Martino E."/>
            <person name="Morin E."/>
            <person name="Grelet G."/>
            <person name="Kuo A."/>
            <person name="Kohler A."/>
            <person name="Daghino S."/>
            <person name="Barry K."/>
            <person name="Choi C."/>
            <person name="Cichocki N."/>
            <person name="Clum A."/>
            <person name="Copeland A."/>
            <person name="Hainaut M."/>
            <person name="Haridas S."/>
            <person name="Labutti K."/>
            <person name="Lindquist E."/>
            <person name="Lipzen A."/>
            <person name="Khouja H.-R."/>
            <person name="Murat C."/>
            <person name="Ohm R."/>
            <person name="Olson A."/>
            <person name="Spatafora J."/>
            <person name="Veneault-Fourrey C."/>
            <person name="Henrissat B."/>
            <person name="Grigoriev I."/>
            <person name="Martin F."/>
            <person name="Perotto S."/>
        </authorList>
    </citation>
    <scope>NUCLEOTIDE SEQUENCE [LARGE SCALE GENOMIC DNA]</scope>
    <source>
        <strain evidence="4 5">E</strain>
    </source>
</reference>
<dbReference type="Proteomes" id="UP000235371">
    <property type="component" value="Unassembled WGS sequence"/>
</dbReference>
<feature type="compositionally biased region" description="Gly residues" evidence="2">
    <location>
        <begin position="238"/>
        <end position="247"/>
    </location>
</feature>
<dbReference type="SUPFAM" id="SSF75620">
    <property type="entry name" value="Release factor"/>
    <property type="match status" value="1"/>
</dbReference>
<proteinExistence type="inferred from homology"/>
<dbReference type="InterPro" id="IPR045853">
    <property type="entry name" value="Pep_chain_release_fac_I_sf"/>
</dbReference>
<keyword evidence="5" id="KW-1185">Reference proteome</keyword>
<dbReference type="AlphaFoldDB" id="A0A2J6TWA2"/>
<dbReference type="Pfam" id="PF00472">
    <property type="entry name" value="RF-1"/>
    <property type="match status" value="1"/>
</dbReference>
<feature type="region of interest" description="Disordered" evidence="2">
    <location>
        <begin position="225"/>
        <end position="247"/>
    </location>
</feature>
<feature type="compositionally biased region" description="Basic residues" evidence="2">
    <location>
        <begin position="225"/>
        <end position="237"/>
    </location>
</feature>
<dbReference type="RefSeq" id="XP_024744213.1">
    <property type="nucleotide sequence ID" value="XM_024878946.1"/>
</dbReference>
<name>A0A2J6TWA2_9HELO</name>
<sequence>MRHVLKAWSKSPSRGQLTLLQDCRTYSSRPTSDSEAADLDAAREWFRRFNKSTIPEKIAKTEFSRSSGAGGQAVNKTSSKATTVWKLDALYPRVPKVLHQGLQDSRHYVSSSNSIKMQCDSSRSQSDNRAENHQKLFDEITRIYKQRVPGITPPEQLKKIEQLRSSKCRLWRSKEPARHYMQQGGKIPRGADRARLGSSKLSIANFGFLVGCQFGKESENTARLRMKKLHGDKKRSRSGGGGGRRVD</sequence>
<dbReference type="Gene3D" id="3.30.160.20">
    <property type="match status" value="1"/>
</dbReference>
<dbReference type="InterPro" id="IPR000352">
    <property type="entry name" value="Pep_chain_release_fac_I"/>
</dbReference>
<comment type="similarity">
    <text evidence="1">Belongs to the prokaryotic/mitochondrial release factor family.</text>
</comment>
<dbReference type="GO" id="GO:0004045">
    <property type="term" value="F:peptidyl-tRNA hydrolase activity"/>
    <property type="evidence" value="ECO:0007669"/>
    <property type="project" value="TreeGrafter"/>
</dbReference>
<dbReference type="GO" id="GO:0005762">
    <property type="term" value="C:mitochondrial large ribosomal subunit"/>
    <property type="evidence" value="ECO:0007669"/>
    <property type="project" value="TreeGrafter"/>
</dbReference>
<dbReference type="GeneID" id="36587023"/>
<dbReference type="GO" id="GO:0016150">
    <property type="term" value="F:translation release factor activity, codon nonspecific"/>
    <property type="evidence" value="ECO:0007669"/>
    <property type="project" value="TreeGrafter"/>
</dbReference>
<dbReference type="STRING" id="1095630.A0A2J6TWA2"/>
<organism evidence="4 5">
    <name type="scientific">Hyaloscypha bicolor E</name>
    <dbReference type="NCBI Taxonomy" id="1095630"/>
    <lineage>
        <taxon>Eukaryota</taxon>
        <taxon>Fungi</taxon>
        <taxon>Dikarya</taxon>
        <taxon>Ascomycota</taxon>
        <taxon>Pezizomycotina</taxon>
        <taxon>Leotiomycetes</taxon>
        <taxon>Helotiales</taxon>
        <taxon>Hyaloscyphaceae</taxon>
        <taxon>Hyaloscypha</taxon>
        <taxon>Hyaloscypha bicolor</taxon>
    </lineage>
</organism>
<dbReference type="FunCoup" id="A0A2J6TWA2">
    <property type="interactions" value="250"/>
</dbReference>
<protein>
    <recommendedName>
        <fullName evidence="3">Prokaryotic-type class I peptide chain release factors domain-containing protein</fullName>
    </recommendedName>
</protein>
<dbReference type="EMBL" id="KZ613740">
    <property type="protein sequence ID" value="PMD67309.1"/>
    <property type="molecule type" value="Genomic_DNA"/>
</dbReference>
<evidence type="ECO:0000313" key="4">
    <source>
        <dbReference type="EMBL" id="PMD67309.1"/>
    </source>
</evidence>
<evidence type="ECO:0000313" key="5">
    <source>
        <dbReference type="Proteomes" id="UP000235371"/>
    </source>
</evidence>
<gene>
    <name evidence="4" type="ORF">K444DRAFT_606238</name>
</gene>
<evidence type="ECO:0000256" key="1">
    <source>
        <dbReference type="ARBA" id="ARBA00010835"/>
    </source>
</evidence>
<dbReference type="InParanoid" id="A0A2J6TWA2"/>
<feature type="domain" description="Prokaryotic-type class I peptide chain release factors" evidence="3">
    <location>
        <begin position="53"/>
        <end position="147"/>
    </location>
</feature>
<dbReference type="OrthoDB" id="270639at2759"/>
<dbReference type="PANTHER" id="PTHR11075:SF54">
    <property type="entry name" value="LARGE RIBOSOMAL SUBUNIT PROTEIN ML62"/>
    <property type="match status" value="1"/>
</dbReference>
<accession>A0A2J6TWA2</accession>